<sequence length="134" mass="14570">MAGFPFGRLYGLEITDKSVNHTSFSVAQGVPPMHIPTPNRPSAMSKTLPSAAASQCSQYISNNGNYGGGQYYAHPPPRSVNAPRQGQQVHVREQGATVILEAVVLQDASPNDQSVWIQINGQTRRIPNDPTMIW</sequence>
<keyword evidence="2" id="KW-1185">Reference proteome</keyword>
<dbReference type="EMBL" id="KN831774">
    <property type="protein sequence ID" value="KIM43970.1"/>
    <property type="molecule type" value="Genomic_DNA"/>
</dbReference>
<gene>
    <name evidence="1" type="ORF">M413DRAFT_433198</name>
</gene>
<reference evidence="2" key="2">
    <citation type="submission" date="2015-01" db="EMBL/GenBank/DDBJ databases">
        <title>Evolutionary Origins and Diversification of the Mycorrhizal Mutualists.</title>
        <authorList>
            <consortium name="DOE Joint Genome Institute"/>
            <consortium name="Mycorrhizal Genomics Consortium"/>
            <person name="Kohler A."/>
            <person name="Kuo A."/>
            <person name="Nagy L.G."/>
            <person name="Floudas D."/>
            <person name="Copeland A."/>
            <person name="Barry K.W."/>
            <person name="Cichocki N."/>
            <person name="Veneault-Fourrey C."/>
            <person name="LaButti K."/>
            <person name="Lindquist E.A."/>
            <person name="Lipzen A."/>
            <person name="Lundell T."/>
            <person name="Morin E."/>
            <person name="Murat C."/>
            <person name="Riley R."/>
            <person name="Ohm R."/>
            <person name="Sun H."/>
            <person name="Tunlid A."/>
            <person name="Henrissat B."/>
            <person name="Grigoriev I.V."/>
            <person name="Hibbett D.S."/>
            <person name="Martin F."/>
        </authorList>
    </citation>
    <scope>NUCLEOTIDE SEQUENCE [LARGE SCALE GENOMIC DNA]</scope>
    <source>
        <strain evidence="2">h7</strain>
    </source>
</reference>
<dbReference type="HOGENOM" id="CLU_1896478_0_0_1"/>
<name>A0A0C3C528_HEBCY</name>
<accession>A0A0C3C528</accession>
<reference evidence="1 2" key="1">
    <citation type="submission" date="2014-04" db="EMBL/GenBank/DDBJ databases">
        <authorList>
            <consortium name="DOE Joint Genome Institute"/>
            <person name="Kuo A."/>
            <person name="Gay G."/>
            <person name="Dore J."/>
            <person name="Kohler A."/>
            <person name="Nagy L.G."/>
            <person name="Floudas D."/>
            <person name="Copeland A."/>
            <person name="Barry K.W."/>
            <person name="Cichocki N."/>
            <person name="Veneault-Fourrey C."/>
            <person name="LaButti K."/>
            <person name="Lindquist E.A."/>
            <person name="Lipzen A."/>
            <person name="Lundell T."/>
            <person name="Morin E."/>
            <person name="Murat C."/>
            <person name="Sun H."/>
            <person name="Tunlid A."/>
            <person name="Henrissat B."/>
            <person name="Grigoriev I.V."/>
            <person name="Hibbett D.S."/>
            <person name="Martin F."/>
            <person name="Nordberg H.P."/>
            <person name="Cantor M.N."/>
            <person name="Hua S.X."/>
        </authorList>
    </citation>
    <scope>NUCLEOTIDE SEQUENCE [LARGE SCALE GENOMIC DNA]</scope>
    <source>
        <strain evidence="2">h7</strain>
    </source>
</reference>
<dbReference type="Proteomes" id="UP000053424">
    <property type="component" value="Unassembled WGS sequence"/>
</dbReference>
<evidence type="ECO:0000313" key="2">
    <source>
        <dbReference type="Proteomes" id="UP000053424"/>
    </source>
</evidence>
<proteinExistence type="predicted"/>
<organism evidence="1 2">
    <name type="scientific">Hebeloma cylindrosporum</name>
    <dbReference type="NCBI Taxonomy" id="76867"/>
    <lineage>
        <taxon>Eukaryota</taxon>
        <taxon>Fungi</taxon>
        <taxon>Dikarya</taxon>
        <taxon>Basidiomycota</taxon>
        <taxon>Agaricomycotina</taxon>
        <taxon>Agaricomycetes</taxon>
        <taxon>Agaricomycetidae</taxon>
        <taxon>Agaricales</taxon>
        <taxon>Agaricineae</taxon>
        <taxon>Hymenogastraceae</taxon>
        <taxon>Hebeloma</taxon>
    </lineage>
</organism>
<evidence type="ECO:0000313" key="1">
    <source>
        <dbReference type="EMBL" id="KIM43970.1"/>
    </source>
</evidence>
<dbReference type="AlphaFoldDB" id="A0A0C3C528"/>
<protein>
    <submittedName>
        <fullName evidence="1">Uncharacterized protein</fullName>
    </submittedName>
</protein>